<dbReference type="Proteomes" id="UP000503096">
    <property type="component" value="Chromosome"/>
</dbReference>
<feature type="domain" description="RecX second three-helical" evidence="5">
    <location>
        <begin position="21"/>
        <end position="56"/>
    </location>
</feature>
<evidence type="ECO:0000313" key="7">
    <source>
        <dbReference type="EMBL" id="QJR14550.1"/>
    </source>
</evidence>
<evidence type="ECO:0000256" key="1">
    <source>
        <dbReference type="ARBA" id="ARBA00004496"/>
    </source>
</evidence>
<dbReference type="GO" id="GO:0006282">
    <property type="term" value="P:regulation of DNA repair"/>
    <property type="evidence" value="ECO:0007669"/>
    <property type="project" value="InterPro"/>
</dbReference>
<feature type="domain" description="RecX third three-helical" evidence="6">
    <location>
        <begin position="73"/>
        <end position="110"/>
    </location>
</feature>
<dbReference type="InterPro" id="IPR003783">
    <property type="entry name" value="Regulatory_RecX"/>
</dbReference>
<proteinExistence type="inferred from homology"/>
<sequence>MEAQGEVEALLDDLSARGWLSDVRFAELTARAKASRFGPLKLAHYLKSRGIADEAIVAGVQAAGADGRAQVAVVWRTRFKAAPNDEREKLKHVRFLQGRGFPLDEIFRFLKELETSNEPA</sequence>
<comment type="similarity">
    <text evidence="2">Belongs to the RecX family.</text>
</comment>
<dbReference type="PANTHER" id="PTHR33602:SF1">
    <property type="entry name" value="REGULATORY PROTEIN RECX FAMILY PROTEIN"/>
    <property type="match status" value="1"/>
</dbReference>
<evidence type="ECO:0000313" key="8">
    <source>
        <dbReference type="Proteomes" id="UP000503096"/>
    </source>
</evidence>
<dbReference type="Gene3D" id="1.10.10.10">
    <property type="entry name" value="Winged helix-like DNA-binding domain superfamily/Winged helix DNA-binding domain"/>
    <property type="match status" value="2"/>
</dbReference>
<evidence type="ECO:0000259" key="5">
    <source>
        <dbReference type="Pfam" id="PF02631"/>
    </source>
</evidence>
<gene>
    <name evidence="7" type="primary">recX</name>
    <name evidence="7" type="ORF">DSM104440_01351</name>
</gene>
<dbReference type="GO" id="GO:0005737">
    <property type="term" value="C:cytoplasm"/>
    <property type="evidence" value="ECO:0007669"/>
    <property type="project" value="UniProtKB-SubCell"/>
</dbReference>
<accession>A0A6M4H4X8</accession>
<evidence type="ECO:0000256" key="3">
    <source>
        <dbReference type="ARBA" id="ARBA00018111"/>
    </source>
</evidence>
<dbReference type="PANTHER" id="PTHR33602">
    <property type="entry name" value="REGULATORY PROTEIN RECX FAMILY PROTEIN"/>
    <property type="match status" value="1"/>
</dbReference>
<evidence type="ECO:0000259" key="6">
    <source>
        <dbReference type="Pfam" id="PF21981"/>
    </source>
</evidence>
<keyword evidence="4" id="KW-0963">Cytoplasm</keyword>
<protein>
    <recommendedName>
        <fullName evidence="3">Regulatory protein RecX</fullName>
    </recommendedName>
</protein>
<evidence type="ECO:0000256" key="2">
    <source>
        <dbReference type="ARBA" id="ARBA00009695"/>
    </source>
</evidence>
<evidence type="ECO:0000256" key="4">
    <source>
        <dbReference type="ARBA" id="ARBA00022490"/>
    </source>
</evidence>
<dbReference type="Pfam" id="PF21981">
    <property type="entry name" value="RecX_HTH3"/>
    <property type="match status" value="1"/>
</dbReference>
<dbReference type="AlphaFoldDB" id="A0A6M4H4X8"/>
<keyword evidence="8" id="KW-1185">Reference proteome</keyword>
<dbReference type="InterPro" id="IPR053925">
    <property type="entry name" value="RecX_HTH_3rd"/>
</dbReference>
<dbReference type="InterPro" id="IPR036388">
    <property type="entry name" value="WH-like_DNA-bd_sf"/>
</dbReference>
<name>A0A6M4H4X8_9PROT</name>
<organism evidence="7 8">
    <name type="scientific">Usitatibacter palustris</name>
    <dbReference type="NCBI Taxonomy" id="2732487"/>
    <lineage>
        <taxon>Bacteria</taxon>
        <taxon>Pseudomonadati</taxon>
        <taxon>Pseudomonadota</taxon>
        <taxon>Betaproteobacteria</taxon>
        <taxon>Nitrosomonadales</taxon>
        <taxon>Usitatibacteraceae</taxon>
        <taxon>Usitatibacter</taxon>
    </lineage>
</organism>
<dbReference type="InParanoid" id="A0A6M4H4X8"/>
<reference evidence="7 8" key="1">
    <citation type="submission" date="2020-04" db="EMBL/GenBank/DDBJ databases">
        <title>Usitatibacter rugosus gen. nov., sp. nov. and Usitatibacter palustris sp. nov., novel members of Usitatibacteraceae fam. nov. within the order Nitrosomonadales isolated from soil.</title>
        <authorList>
            <person name="Huber K.J."/>
            <person name="Neumann-Schaal M."/>
            <person name="Geppert A."/>
            <person name="Luckner M."/>
            <person name="Wanner G."/>
            <person name="Overmann J."/>
        </authorList>
    </citation>
    <scope>NUCLEOTIDE SEQUENCE [LARGE SCALE GENOMIC DNA]</scope>
    <source>
        <strain evidence="7 8">Swamp67</strain>
    </source>
</reference>
<dbReference type="Pfam" id="PF02631">
    <property type="entry name" value="RecX_HTH2"/>
    <property type="match status" value="1"/>
</dbReference>
<dbReference type="InterPro" id="IPR053924">
    <property type="entry name" value="RecX_HTH_2nd"/>
</dbReference>
<dbReference type="EMBL" id="CP053073">
    <property type="protein sequence ID" value="QJR14550.1"/>
    <property type="molecule type" value="Genomic_DNA"/>
</dbReference>
<dbReference type="KEGG" id="upl:DSM104440_01351"/>
<comment type="subcellular location">
    <subcellularLocation>
        <location evidence="1">Cytoplasm</location>
    </subcellularLocation>
</comment>